<proteinExistence type="predicted"/>
<evidence type="ECO:0008006" key="3">
    <source>
        <dbReference type="Google" id="ProtNLM"/>
    </source>
</evidence>
<dbReference type="RefSeq" id="WP_153042108.1">
    <property type="nucleotide sequence ID" value="NZ_LRML01000004.1"/>
</dbReference>
<comment type="caution">
    <text evidence="1">The sequence shown here is derived from an EMBL/GenBank/DDBJ whole genome shotgun (WGS) entry which is preliminary data.</text>
</comment>
<name>A0ABW2DJ76_9BACT</name>
<gene>
    <name evidence="1" type="ORF">ACFQHR_08685</name>
</gene>
<protein>
    <recommendedName>
        <fullName evidence="3">DUF922 domain-containing protein</fullName>
    </recommendedName>
</protein>
<dbReference type="Proteomes" id="UP001596405">
    <property type="component" value="Unassembled WGS sequence"/>
</dbReference>
<dbReference type="EMBL" id="JBHSYQ010000003">
    <property type="protein sequence ID" value="MFC6997700.1"/>
    <property type="molecule type" value="Genomic_DNA"/>
</dbReference>
<evidence type="ECO:0000313" key="1">
    <source>
        <dbReference type="EMBL" id="MFC6997700.1"/>
    </source>
</evidence>
<evidence type="ECO:0000313" key="2">
    <source>
        <dbReference type="Proteomes" id="UP001596405"/>
    </source>
</evidence>
<sequence length="358" mass="41230">MLFLLAGCLSFTFLQRSISNTSPSPIALATDKLDFTPNEFYIADVRDERPNTKAIAFLVPTTPPGATPQAVDLEGGTANSIRKYIRASLAHNTQLRPVVMRLKEFKVTETMSLKGRVEGKMEYVVAFEVKREGQLLHLFEYKSGARYDRPAGQAAALEPTLRQAIAESLRYLHRWMALEVKHNEKLAREIKVTFEDFTQNNEPDTLFYDPNRPLNWSDFKGGPVTSGKFAAFIFPGLSSESYAVVKNGVIHVKVTLRVYTLRQLSKVRADSKTAYVLNHEQRHFDIVKLVAEHYKQRVQPQKLTLQDYDSMIKYQYLEALWELDQLQKQYDEETHHGLNHTAQERWNRKIQDELQSFM</sequence>
<keyword evidence="2" id="KW-1185">Reference proteome</keyword>
<accession>A0ABW2DJ76</accession>
<organism evidence="1 2">
    <name type="scientific">Rufibacter roseus</name>
    <dbReference type="NCBI Taxonomy" id="1567108"/>
    <lineage>
        <taxon>Bacteria</taxon>
        <taxon>Pseudomonadati</taxon>
        <taxon>Bacteroidota</taxon>
        <taxon>Cytophagia</taxon>
        <taxon>Cytophagales</taxon>
        <taxon>Hymenobacteraceae</taxon>
        <taxon>Rufibacter</taxon>
    </lineage>
</organism>
<reference evidence="2" key="1">
    <citation type="journal article" date="2019" name="Int. J. Syst. Evol. Microbiol.">
        <title>The Global Catalogue of Microorganisms (GCM) 10K type strain sequencing project: providing services to taxonomists for standard genome sequencing and annotation.</title>
        <authorList>
            <consortium name="The Broad Institute Genomics Platform"/>
            <consortium name="The Broad Institute Genome Sequencing Center for Infectious Disease"/>
            <person name="Wu L."/>
            <person name="Ma J."/>
        </authorList>
    </citation>
    <scope>NUCLEOTIDE SEQUENCE [LARGE SCALE GENOMIC DNA]</scope>
    <source>
        <strain evidence="2">CGMCC 4.7393</strain>
    </source>
</reference>